<name>A0A1G7AXA9_9RHOB</name>
<dbReference type="EMBL" id="FNAT01000001">
    <property type="protein sequence ID" value="SDE19518.1"/>
    <property type="molecule type" value="Genomic_DNA"/>
</dbReference>
<dbReference type="OrthoDB" id="7873197at2"/>
<gene>
    <name evidence="1" type="ORF">SAMN04488567_1151</name>
</gene>
<dbReference type="AlphaFoldDB" id="A0A1G7AXA9"/>
<keyword evidence="2" id="KW-1185">Reference proteome</keyword>
<sequence length="111" mass="12337">MNDLTGPPGLTDAARRKQWEDAWAYLGSVRSTLADLLAEAREADSGSMRETISKISQLESALKTAFETERKFHDWLSKQSGDLAAGEIDLDAARHRIGCRLDRLRACCREG</sequence>
<evidence type="ECO:0000313" key="1">
    <source>
        <dbReference type="EMBL" id="SDE19518.1"/>
    </source>
</evidence>
<protein>
    <submittedName>
        <fullName evidence="1">Uncharacterized protein</fullName>
    </submittedName>
</protein>
<accession>A0A1G7AXA9</accession>
<proteinExistence type="predicted"/>
<organism evidence="1 2">
    <name type="scientific">Limimaricola pyoseonensis</name>
    <dbReference type="NCBI Taxonomy" id="521013"/>
    <lineage>
        <taxon>Bacteria</taxon>
        <taxon>Pseudomonadati</taxon>
        <taxon>Pseudomonadota</taxon>
        <taxon>Alphaproteobacteria</taxon>
        <taxon>Rhodobacterales</taxon>
        <taxon>Paracoccaceae</taxon>
        <taxon>Limimaricola</taxon>
    </lineage>
</organism>
<dbReference type="Proteomes" id="UP000198922">
    <property type="component" value="Unassembled WGS sequence"/>
</dbReference>
<dbReference type="RefSeq" id="WP_131802617.1">
    <property type="nucleotide sequence ID" value="NZ_FNAT01000001.1"/>
</dbReference>
<reference evidence="2" key="1">
    <citation type="submission" date="2016-10" db="EMBL/GenBank/DDBJ databases">
        <authorList>
            <person name="Varghese N."/>
            <person name="Submissions S."/>
        </authorList>
    </citation>
    <scope>NUCLEOTIDE SEQUENCE [LARGE SCALE GENOMIC DNA]</scope>
    <source>
        <strain evidence="2">DSM 21424</strain>
    </source>
</reference>
<dbReference type="STRING" id="521013.SAMN04488567_1151"/>
<evidence type="ECO:0000313" key="2">
    <source>
        <dbReference type="Proteomes" id="UP000198922"/>
    </source>
</evidence>